<evidence type="ECO:0000256" key="4">
    <source>
        <dbReference type="ARBA" id="ARBA00023163"/>
    </source>
</evidence>
<dbReference type="EMBL" id="CYXZ01000004">
    <property type="protein sequence ID" value="CUM80927.1"/>
    <property type="molecule type" value="Genomic_DNA"/>
</dbReference>
<dbReference type="PROSITE" id="PS50931">
    <property type="entry name" value="HTH_LYSR"/>
    <property type="match status" value="1"/>
</dbReference>
<keyword evidence="3" id="KW-0238">DNA-binding</keyword>
<dbReference type="OrthoDB" id="9785745at2"/>
<evidence type="ECO:0000259" key="5">
    <source>
        <dbReference type="PROSITE" id="PS50931"/>
    </source>
</evidence>
<keyword evidence="2" id="KW-0805">Transcription regulation</keyword>
<feature type="domain" description="HTH lysR-type" evidence="5">
    <location>
        <begin position="1"/>
        <end position="58"/>
    </location>
</feature>
<dbReference type="STRING" id="166486.ERS852572_00567"/>
<dbReference type="SUPFAM" id="SSF46785">
    <property type="entry name" value="Winged helix' DNA-binding domain"/>
    <property type="match status" value="1"/>
</dbReference>
<dbReference type="PANTHER" id="PTHR30126:SF40">
    <property type="entry name" value="HTH-TYPE TRANSCRIPTIONAL REGULATOR GLTR"/>
    <property type="match status" value="1"/>
</dbReference>
<evidence type="ECO:0000256" key="2">
    <source>
        <dbReference type="ARBA" id="ARBA00023015"/>
    </source>
</evidence>
<dbReference type="InterPro" id="IPR036388">
    <property type="entry name" value="WH-like_DNA-bd_sf"/>
</dbReference>
<reference evidence="6 7" key="1">
    <citation type="submission" date="2015-09" db="EMBL/GenBank/DDBJ databases">
        <authorList>
            <consortium name="Pathogen Informatics"/>
        </authorList>
    </citation>
    <scope>NUCLEOTIDE SEQUENCE [LARGE SCALE GENOMIC DNA]</scope>
    <source>
        <strain evidence="6 7">2789STDY5834960</strain>
    </source>
</reference>
<dbReference type="InterPro" id="IPR000847">
    <property type="entry name" value="LysR_HTH_N"/>
</dbReference>
<dbReference type="FunFam" id="1.10.10.10:FF:000001">
    <property type="entry name" value="LysR family transcriptional regulator"/>
    <property type="match status" value="1"/>
</dbReference>
<proteinExistence type="inferred from homology"/>
<sequence>MNNRQLTIFRTVCEEGSMTKAAEKLYMTQPAVSQTIKELEQESGVCFLERYNRKVVPTESGRLLYQYACHILGLYQDLEQHLKETEGVRTIRIGANLSVGVKMLRGFIRAFEKKYPDIQVKVTVSGSVRLMELLKTHQIDLGLMEDLPGETDYIQEPFAKDRTLIVAAPDHSLAGREHVRFEDLKKENFLLREKGAGVRDRFEAILRTKDCVIDPLWESRSTKVLVQAVEDGFGISVLPYCLIEEYLKEGRLAEIKVEDLCLERNLNLVYHPHKVWNDPLRDFMDIVRWYGHDEIRAMKTTDGMFHGQTDTNTLLL</sequence>
<evidence type="ECO:0000256" key="1">
    <source>
        <dbReference type="ARBA" id="ARBA00009437"/>
    </source>
</evidence>
<evidence type="ECO:0000313" key="6">
    <source>
        <dbReference type="EMBL" id="CUM80927.1"/>
    </source>
</evidence>
<dbReference type="RefSeq" id="WP_055193244.1">
    <property type="nucleotide sequence ID" value="NZ_CABIYH010000004.1"/>
</dbReference>
<accession>A0A173RT61</accession>
<keyword evidence="4" id="KW-0804">Transcription</keyword>
<dbReference type="GO" id="GO:0003700">
    <property type="term" value="F:DNA-binding transcription factor activity"/>
    <property type="evidence" value="ECO:0007669"/>
    <property type="project" value="InterPro"/>
</dbReference>
<dbReference type="Pfam" id="PF03466">
    <property type="entry name" value="LysR_substrate"/>
    <property type="match status" value="1"/>
</dbReference>
<name>A0A173RT61_9FIRM</name>
<dbReference type="Gene3D" id="1.10.10.10">
    <property type="entry name" value="Winged helix-like DNA-binding domain superfamily/Winged helix DNA-binding domain"/>
    <property type="match status" value="1"/>
</dbReference>
<evidence type="ECO:0000313" key="7">
    <source>
        <dbReference type="Proteomes" id="UP000095350"/>
    </source>
</evidence>
<dbReference type="GO" id="GO:0000976">
    <property type="term" value="F:transcription cis-regulatory region binding"/>
    <property type="evidence" value="ECO:0007669"/>
    <property type="project" value="TreeGrafter"/>
</dbReference>
<evidence type="ECO:0000256" key="3">
    <source>
        <dbReference type="ARBA" id="ARBA00023125"/>
    </source>
</evidence>
<dbReference type="SUPFAM" id="SSF53850">
    <property type="entry name" value="Periplasmic binding protein-like II"/>
    <property type="match status" value="1"/>
</dbReference>
<dbReference type="Pfam" id="PF00126">
    <property type="entry name" value="HTH_1"/>
    <property type="match status" value="1"/>
</dbReference>
<dbReference type="Proteomes" id="UP000095350">
    <property type="component" value="Unassembled WGS sequence"/>
</dbReference>
<comment type="similarity">
    <text evidence="1">Belongs to the LysR transcriptional regulatory family.</text>
</comment>
<organism evidence="6 7">
    <name type="scientific">Roseburia intestinalis</name>
    <dbReference type="NCBI Taxonomy" id="166486"/>
    <lineage>
        <taxon>Bacteria</taxon>
        <taxon>Bacillati</taxon>
        <taxon>Bacillota</taxon>
        <taxon>Clostridia</taxon>
        <taxon>Lachnospirales</taxon>
        <taxon>Lachnospiraceae</taxon>
        <taxon>Roseburia</taxon>
    </lineage>
</organism>
<dbReference type="InterPro" id="IPR036390">
    <property type="entry name" value="WH_DNA-bd_sf"/>
</dbReference>
<dbReference type="PaxDb" id="166486-ERS852572_00567"/>
<dbReference type="PRINTS" id="PR00039">
    <property type="entry name" value="HTHLYSR"/>
</dbReference>
<dbReference type="PANTHER" id="PTHR30126">
    <property type="entry name" value="HTH-TYPE TRANSCRIPTIONAL REGULATOR"/>
    <property type="match status" value="1"/>
</dbReference>
<protein>
    <submittedName>
        <fullName evidence="6">CysJI operon transcriptional activator</fullName>
    </submittedName>
</protein>
<dbReference type="Gene3D" id="3.40.190.10">
    <property type="entry name" value="Periplasmic binding protein-like II"/>
    <property type="match status" value="2"/>
</dbReference>
<dbReference type="AlphaFoldDB" id="A0A173RT61"/>
<gene>
    <name evidence="6" type="primary">cysL</name>
    <name evidence="6" type="ORF">ERS852572_00567</name>
</gene>
<dbReference type="InterPro" id="IPR005119">
    <property type="entry name" value="LysR_subst-bd"/>
</dbReference>